<dbReference type="Proteomes" id="UP000770717">
    <property type="component" value="Unassembled WGS sequence"/>
</dbReference>
<keyword evidence="1" id="KW-0812">Transmembrane</keyword>
<keyword evidence="3" id="KW-1185">Reference proteome</keyword>
<evidence type="ECO:0000313" key="2">
    <source>
        <dbReference type="EMBL" id="KAG9476100.1"/>
    </source>
</evidence>
<name>A0A8J6EWC0_ELECQ</name>
<evidence type="ECO:0000256" key="1">
    <source>
        <dbReference type="SAM" id="Phobius"/>
    </source>
</evidence>
<keyword evidence="1" id="KW-1133">Transmembrane helix</keyword>
<feature type="transmembrane region" description="Helical" evidence="1">
    <location>
        <begin position="6"/>
        <end position="25"/>
    </location>
</feature>
<sequence>MVIVVVGSSYILINSAPVSLLVFRYKRAPLSYIMKADNWLSLKVIFERKVSSTKCREDDGSGCRPTVYHTGPCAPSTTNQRSSTWTGMM</sequence>
<reference evidence="2" key="1">
    <citation type="thesis" date="2020" institute="ProQuest LLC" country="789 East Eisenhower Parkway, Ann Arbor, MI, USA">
        <title>Comparative Genomics and Chromosome Evolution.</title>
        <authorList>
            <person name="Mudd A.B."/>
        </authorList>
    </citation>
    <scope>NUCLEOTIDE SEQUENCE</scope>
    <source>
        <strain evidence="2">HN-11 Male</strain>
        <tissue evidence="2">Kidney and liver</tissue>
    </source>
</reference>
<organism evidence="2 3">
    <name type="scientific">Eleutherodactylus coqui</name>
    <name type="common">Puerto Rican coqui</name>
    <dbReference type="NCBI Taxonomy" id="57060"/>
    <lineage>
        <taxon>Eukaryota</taxon>
        <taxon>Metazoa</taxon>
        <taxon>Chordata</taxon>
        <taxon>Craniata</taxon>
        <taxon>Vertebrata</taxon>
        <taxon>Euteleostomi</taxon>
        <taxon>Amphibia</taxon>
        <taxon>Batrachia</taxon>
        <taxon>Anura</taxon>
        <taxon>Neobatrachia</taxon>
        <taxon>Hyloidea</taxon>
        <taxon>Eleutherodactylidae</taxon>
        <taxon>Eleutherodactylinae</taxon>
        <taxon>Eleutherodactylus</taxon>
        <taxon>Eleutherodactylus</taxon>
    </lineage>
</organism>
<accession>A0A8J6EWC0</accession>
<dbReference type="AlphaFoldDB" id="A0A8J6EWC0"/>
<dbReference type="EMBL" id="WNTK01000011">
    <property type="protein sequence ID" value="KAG9476100.1"/>
    <property type="molecule type" value="Genomic_DNA"/>
</dbReference>
<comment type="caution">
    <text evidence="2">The sequence shown here is derived from an EMBL/GenBank/DDBJ whole genome shotgun (WGS) entry which is preliminary data.</text>
</comment>
<gene>
    <name evidence="2" type="ORF">GDO78_002926</name>
</gene>
<protein>
    <submittedName>
        <fullName evidence="2">Uncharacterized protein</fullName>
    </submittedName>
</protein>
<proteinExistence type="predicted"/>
<keyword evidence="1" id="KW-0472">Membrane</keyword>
<evidence type="ECO:0000313" key="3">
    <source>
        <dbReference type="Proteomes" id="UP000770717"/>
    </source>
</evidence>